<proteinExistence type="predicted"/>
<keyword evidence="1" id="KW-0812">Transmembrane</keyword>
<reference evidence="2" key="1">
    <citation type="submission" date="2021-01" db="EMBL/GenBank/DDBJ databases">
        <title>Whole genome shotgun sequence of Planosporangium mesophilum NBRC 109066.</title>
        <authorList>
            <person name="Komaki H."/>
            <person name="Tamura T."/>
        </authorList>
    </citation>
    <scope>NUCLEOTIDE SEQUENCE</scope>
    <source>
        <strain evidence="2">NBRC 109066</strain>
    </source>
</reference>
<dbReference type="EMBL" id="BOON01000027">
    <property type="protein sequence ID" value="GII23284.1"/>
    <property type="molecule type" value="Genomic_DNA"/>
</dbReference>
<sequence>MMAKRDGIAARWAQLRSAIRRHRWPVAGGVCVVALLGVWALWPTEPPPRARQYLEFTACLLAGARGIAEPAAGPVWGGMQEASRATRAKVQYLAVVGPQTADNAAPFLASLAQGRCDLVFVAGEGPIAAVPTIAGRFPGARFYAVGGAAARNVSTLDGSDSARLRAEVARIVADAARAADR</sequence>
<feature type="transmembrane region" description="Helical" evidence="1">
    <location>
        <begin position="24"/>
        <end position="42"/>
    </location>
</feature>
<organism evidence="2 3">
    <name type="scientific">Planosporangium mesophilum</name>
    <dbReference type="NCBI Taxonomy" id="689768"/>
    <lineage>
        <taxon>Bacteria</taxon>
        <taxon>Bacillati</taxon>
        <taxon>Actinomycetota</taxon>
        <taxon>Actinomycetes</taxon>
        <taxon>Micromonosporales</taxon>
        <taxon>Micromonosporaceae</taxon>
        <taxon>Planosporangium</taxon>
    </lineage>
</organism>
<dbReference type="Proteomes" id="UP000599074">
    <property type="component" value="Unassembled WGS sequence"/>
</dbReference>
<dbReference type="RefSeq" id="WP_168117768.1">
    <property type="nucleotide sequence ID" value="NZ_BOON01000027.1"/>
</dbReference>
<gene>
    <name evidence="2" type="ORF">Pme01_28810</name>
</gene>
<dbReference type="Gene3D" id="3.40.50.2300">
    <property type="match status" value="1"/>
</dbReference>
<keyword evidence="1" id="KW-1133">Transmembrane helix</keyword>
<protein>
    <recommendedName>
        <fullName evidence="4">BMP family ABC transporter substrate-binding protein</fullName>
    </recommendedName>
</protein>
<keyword evidence="1" id="KW-0472">Membrane</keyword>
<comment type="caution">
    <text evidence="2">The sequence shown here is derived from an EMBL/GenBank/DDBJ whole genome shotgun (WGS) entry which is preliminary data.</text>
</comment>
<evidence type="ECO:0008006" key="4">
    <source>
        <dbReference type="Google" id="ProtNLM"/>
    </source>
</evidence>
<evidence type="ECO:0000313" key="2">
    <source>
        <dbReference type="EMBL" id="GII23284.1"/>
    </source>
</evidence>
<accession>A0A8J3X1F2</accession>
<evidence type="ECO:0000313" key="3">
    <source>
        <dbReference type="Proteomes" id="UP000599074"/>
    </source>
</evidence>
<evidence type="ECO:0000256" key="1">
    <source>
        <dbReference type="SAM" id="Phobius"/>
    </source>
</evidence>
<name>A0A8J3X1F2_9ACTN</name>
<keyword evidence="3" id="KW-1185">Reference proteome</keyword>
<dbReference type="AlphaFoldDB" id="A0A8J3X1F2"/>